<comment type="caution">
    <text evidence="2">The sequence shown here is derived from an EMBL/GenBank/DDBJ whole genome shotgun (WGS) entry which is preliminary data.</text>
</comment>
<dbReference type="EMBL" id="JARBHB010000005">
    <property type="protein sequence ID" value="KAJ8883607.1"/>
    <property type="molecule type" value="Genomic_DNA"/>
</dbReference>
<protein>
    <recommendedName>
        <fullName evidence="1">HAT C-terminal dimerisation domain-containing protein</fullName>
    </recommendedName>
</protein>
<name>A0ABQ9HH08_9NEOP</name>
<keyword evidence="3" id="KW-1185">Reference proteome</keyword>
<evidence type="ECO:0000313" key="3">
    <source>
        <dbReference type="Proteomes" id="UP001159363"/>
    </source>
</evidence>
<dbReference type="Pfam" id="PF05699">
    <property type="entry name" value="Dimer_Tnp_hAT"/>
    <property type="match status" value="1"/>
</dbReference>
<evidence type="ECO:0000313" key="2">
    <source>
        <dbReference type="EMBL" id="KAJ8883607.1"/>
    </source>
</evidence>
<proteinExistence type="predicted"/>
<dbReference type="PANTHER" id="PTHR46289">
    <property type="entry name" value="52 KDA REPRESSOR OF THE INHIBITOR OF THE PROTEIN KINASE-LIKE PROTEIN-RELATED"/>
    <property type="match status" value="1"/>
</dbReference>
<dbReference type="InterPro" id="IPR008906">
    <property type="entry name" value="HATC_C_dom"/>
</dbReference>
<organism evidence="2 3">
    <name type="scientific">Dryococelus australis</name>
    <dbReference type="NCBI Taxonomy" id="614101"/>
    <lineage>
        <taxon>Eukaryota</taxon>
        <taxon>Metazoa</taxon>
        <taxon>Ecdysozoa</taxon>
        <taxon>Arthropoda</taxon>
        <taxon>Hexapoda</taxon>
        <taxon>Insecta</taxon>
        <taxon>Pterygota</taxon>
        <taxon>Neoptera</taxon>
        <taxon>Polyneoptera</taxon>
        <taxon>Phasmatodea</taxon>
        <taxon>Verophasmatodea</taxon>
        <taxon>Anareolatae</taxon>
        <taxon>Phasmatidae</taxon>
        <taxon>Eurycanthinae</taxon>
        <taxon>Dryococelus</taxon>
    </lineage>
</organism>
<dbReference type="InterPro" id="IPR052958">
    <property type="entry name" value="IFN-induced_PKR_regulator"/>
</dbReference>
<reference evidence="2 3" key="1">
    <citation type="submission" date="2023-02" db="EMBL/GenBank/DDBJ databases">
        <title>LHISI_Scaffold_Assembly.</title>
        <authorList>
            <person name="Stuart O.P."/>
            <person name="Cleave R."/>
            <person name="Magrath M.J.L."/>
            <person name="Mikheyev A.S."/>
        </authorList>
    </citation>
    <scope>NUCLEOTIDE SEQUENCE [LARGE SCALE GENOMIC DNA]</scope>
    <source>
        <strain evidence="2">Daus_M_001</strain>
        <tissue evidence="2">Leg muscle</tissue>
    </source>
</reference>
<evidence type="ECO:0000259" key="1">
    <source>
        <dbReference type="Pfam" id="PF05699"/>
    </source>
</evidence>
<accession>A0ABQ9HH08</accession>
<dbReference type="Proteomes" id="UP001159363">
    <property type="component" value="Chromosome 4"/>
</dbReference>
<feature type="domain" description="HAT C-terminal dimerisation" evidence="1">
    <location>
        <begin position="64"/>
        <end position="117"/>
    </location>
</feature>
<sequence>MPHGNREKPSEEDEKSLSILCNIYESDISSLRFSASAKLALWYLKLSNRHGCNTKNAMDALLQCDDHMYLTIHKLLKILVSLPVTTSTPEWPFSMLRILKTYLRNSTSEERLNGLAHL</sequence>
<gene>
    <name evidence="2" type="ORF">PR048_015451</name>
</gene>
<dbReference type="PANTHER" id="PTHR46289:SF14">
    <property type="entry name" value="DUF4371 DOMAIN-CONTAINING PROTEIN"/>
    <property type="match status" value="1"/>
</dbReference>